<reference evidence="2 3" key="1">
    <citation type="submission" date="2019-01" db="EMBL/GenBank/DDBJ databases">
        <title>Draft genome sequences of the type strain Streptomyces sioyaensis DSM 40032 and its novel strain, TM32, a thermotolerant antibiotics-producing actinobacterium.</title>
        <authorList>
            <person name="Nakaew N."/>
            <person name="Lumyong S."/>
            <person name="Sloan W.T."/>
            <person name="Sungthong R."/>
        </authorList>
    </citation>
    <scope>NUCLEOTIDE SEQUENCE [LARGE SCALE GENOMIC DNA]</scope>
    <source>
        <strain evidence="2 3">DSM 40032</strain>
    </source>
</reference>
<proteinExistence type="predicted"/>
<feature type="compositionally biased region" description="Low complexity" evidence="1">
    <location>
        <begin position="139"/>
        <end position="149"/>
    </location>
</feature>
<sequence>MPQRADRHEIRIRITGTNNPDQDIEDLKCWLEREPWLARRQYDWALRPRPADAHDDGYAPRDMAVGVDDLVLVIVGAVAAEITKSLSIALKEWLRRRREERDTGERPAVAVGGGDGGLHALGDEGPGVPAPEPPDPGSPDDGSGSTAGD</sequence>
<protein>
    <submittedName>
        <fullName evidence="2">Uncharacterized protein</fullName>
    </submittedName>
</protein>
<name>A0A4Q1R036_9ACTN</name>
<gene>
    <name evidence="2" type="ORF">EST54_23185</name>
</gene>
<feature type="region of interest" description="Disordered" evidence="1">
    <location>
        <begin position="97"/>
        <end position="149"/>
    </location>
</feature>
<evidence type="ECO:0000313" key="2">
    <source>
        <dbReference type="EMBL" id="RXS64129.1"/>
    </source>
</evidence>
<feature type="compositionally biased region" description="Pro residues" evidence="1">
    <location>
        <begin position="128"/>
        <end position="137"/>
    </location>
</feature>
<keyword evidence="3" id="KW-1185">Reference proteome</keyword>
<evidence type="ECO:0000256" key="1">
    <source>
        <dbReference type="SAM" id="MobiDB-lite"/>
    </source>
</evidence>
<organism evidence="2 3">
    <name type="scientific">Streptomyces sioyaensis</name>
    <dbReference type="NCBI Taxonomy" id="67364"/>
    <lineage>
        <taxon>Bacteria</taxon>
        <taxon>Bacillati</taxon>
        <taxon>Actinomycetota</taxon>
        <taxon>Actinomycetes</taxon>
        <taxon>Kitasatosporales</taxon>
        <taxon>Streptomycetaceae</taxon>
        <taxon>Streptomyces</taxon>
    </lineage>
</organism>
<comment type="caution">
    <text evidence="2">The sequence shown here is derived from an EMBL/GenBank/DDBJ whole genome shotgun (WGS) entry which is preliminary data.</text>
</comment>
<dbReference type="Proteomes" id="UP000289482">
    <property type="component" value="Unassembled WGS sequence"/>
</dbReference>
<dbReference type="AlphaFoldDB" id="A0A4Q1R036"/>
<dbReference type="GeneID" id="95780819"/>
<dbReference type="EMBL" id="SDIF01000077">
    <property type="protein sequence ID" value="RXS64129.1"/>
    <property type="molecule type" value="Genomic_DNA"/>
</dbReference>
<accession>A0A4Q1R036</accession>
<dbReference type="RefSeq" id="WP_129249657.1">
    <property type="nucleotide sequence ID" value="NZ_JABZEL010000001.1"/>
</dbReference>
<evidence type="ECO:0000313" key="3">
    <source>
        <dbReference type="Proteomes" id="UP000289482"/>
    </source>
</evidence>